<feature type="domain" description="Cytidyltransferase-like" evidence="12">
    <location>
        <begin position="11"/>
        <end position="195"/>
    </location>
</feature>
<keyword evidence="6 11" id="KW-0548">Nucleotidyltransferase</keyword>
<accession>A0A4S4B084</accession>
<evidence type="ECO:0000256" key="10">
    <source>
        <dbReference type="ARBA" id="ARBA00048721"/>
    </source>
</evidence>
<comment type="pathway">
    <text evidence="2 11">Cofactor biosynthesis; NAD(+) biosynthesis; deamido-NAD(+) from nicotinate D-ribonucleotide: step 1/1.</text>
</comment>
<dbReference type="RefSeq" id="WP_136382926.1">
    <property type="nucleotide sequence ID" value="NZ_SSOD01000001.1"/>
</dbReference>
<dbReference type="NCBIfam" id="TIGR00482">
    <property type="entry name" value="nicotinate (nicotinamide) nucleotide adenylyltransferase"/>
    <property type="match status" value="1"/>
</dbReference>
<dbReference type="SUPFAM" id="SSF52374">
    <property type="entry name" value="Nucleotidylyl transferase"/>
    <property type="match status" value="1"/>
</dbReference>
<dbReference type="UniPathway" id="UPA00253">
    <property type="reaction ID" value="UER00332"/>
</dbReference>
<dbReference type="PANTHER" id="PTHR39321">
    <property type="entry name" value="NICOTINATE-NUCLEOTIDE ADENYLYLTRANSFERASE-RELATED"/>
    <property type="match status" value="1"/>
</dbReference>
<dbReference type="InterPro" id="IPR004821">
    <property type="entry name" value="Cyt_trans-like"/>
</dbReference>
<dbReference type="Proteomes" id="UP000307956">
    <property type="component" value="Unassembled WGS sequence"/>
</dbReference>
<gene>
    <name evidence="11 13" type="primary">nadD</name>
    <name evidence="13" type="ORF">E6O51_00045</name>
</gene>
<comment type="caution">
    <text evidence="13">The sequence shown here is derived from an EMBL/GenBank/DDBJ whole genome shotgun (WGS) entry which is preliminary data.</text>
</comment>
<comment type="function">
    <text evidence="1 11">Catalyzes the reversible adenylation of nicotinate mononucleotide (NaMN) to nicotinic acid adenine dinucleotide (NaAD).</text>
</comment>
<comment type="catalytic activity">
    <reaction evidence="10 11">
        <text>nicotinate beta-D-ribonucleotide + ATP + H(+) = deamido-NAD(+) + diphosphate</text>
        <dbReference type="Rhea" id="RHEA:22860"/>
        <dbReference type="ChEBI" id="CHEBI:15378"/>
        <dbReference type="ChEBI" id="CHEBI:30616"/>
        <dbReference type="ChEBI" id="CHEBI:33019"/>
        <dbReference type="ChEBI" id="CHEBI:57502"/>
        <dbReference type="ChEBI" id="CHEBI:58437"/>
        <dbReference type="EC" id="2.7.7.18"/>
    </reaction>
</comment>
<dbReference type="GO" id="GO:0004515">
    <property type="term" value="F:nicotinate-nucleotide adenylyltransferase activity"/>
    <property type="evidence" value="ECO:0007669"/>
    <property type="project" value="UniProtKB-UniRule"/>
</dbReference>
<dbReference type="InterPro" id="IPR014729">
    <property type="entry name" value="Rossmann-like_a/b/a_fold"/>
</dbReference>
<dbReference type="PANTHER" id="PTHR39321:SF3">
    <property type="entry name" value="PHOSPHOPANTETHEINE ADENYLYLTRANSFERASE"/>
    <property type="match status" value="1"/>
</dbReference>
<evidence type="ECO:0000256" key="9">
    <source>
        <dbReference type="ARBA" id="ARBA00023027"/>
    </source>
</evidence>
<keyword evidence="9 11" id="KW-0520">NAD</keyword>
<dbReference type="EC" id="2.7.7.18" evidence="11"/>
<sequence length="225" mass="24089">MPATEAGPLGLLGGTFDPIHLGHLRLAEEAREALGLARVRLTPAGRPPHRDTPHCSSAHRLAMVRLAAAGNPAFEVDDSEIRAATPSYTVPTLERLRAELGLARPLVLILGADAFQGLPDWHRWEEIFTLAHVAVANRPGHAPHGRRWPGVLSPALDAACAGRIASDPASITGTPAGLVVPFDMTPLDISASLIRDLLAHGASARYLLPDSVLDYIGLHHLYRRN</sequence>
<dbReference type="HAMAP" id="MF_00244">
    <property type="entry name" value="NaMN_adenylyltr"/>
    <property type="match status" value="1"/>
</dbReference>
<evidence type="ECO:0000313" key="13">
    <source>
        <dbReference type="EMBL" id="THF65034.1"/>
    </source>
</evidence>
<dbReference type="Pfam" id="PF01467">
    <property type="entry name" value="CTP_transf_like"/>
    <property type="match status" value="1"/>
</dbReference>
<dbReference type="OrthoDB" id="5295945at2"/>
<evidence type="ECO:0000256" key="8">
    <source>
        <dbReference type="ARBA" id="ARBA00022840"/>
    </source>
</evidence>
<name>A0A4S4B084_9RHOO</name>
<dbReference type="GO" id="GO:0005524">
    <property type="term" value="F:ATP binding"/>
    <property type="evidence" value="ECO:0007669"/>
    <property type="project" value="UniProtKB-KW"/>
</dbReference>
<evidence type="ECO:0000313" key="14">
    <source>
        <dbReference type="Proteomes" id="UP000307956"/>
    </source>
</evidence>
<dbReference type="NCBIfam" id="NF000840">
    <property type="entry name" value="PRK00071.1-3"/>
    <property type="match status" value="1"/>
</dbReference>
<keyword evidence="5 11" id="KW-0808">Transferase</keyword>
<keyword evidence="4 11" id="KW-0662">Pyridine nucleotide biosynthesis</keyword>
<proteinExistence type="inferred from homology"/>
<evidence type="ECO:0000256" key="4">
    <source>
        <dbReference type="ARBA" id="ARBA00022642"/>
    </source>
</evidence>
<organism evidence="13 14">
    <name type="scientific">Pseudothauera rhizosphaerae</name>
    <dbReference type="NCBI Taxonomy" id="2565932"/>
    <lineage>
        <taxon>Bacteria</taxon>
        <taxon>Pseudomonadati</taxon>
        <taxon>Pseudomonadota</taxon>
        <taxon>Betaproteobacteria</taxon>
        <taxon>Rhodocyclales</taxon>
        <taxon>Zoogloeaceae</taxon>
        <taxon>Pseudothauera</taxon>
    </lineage>
</organism>
<keyword evidence="8 11" id="KW-0067">ATP-binding</keyword>
<dbReference type="EMBL" id="SSOD01000001">
    <property type="protein sequence ID" value="THF65034.1"/>
    <property type="molecule type" value="Genomic_DNA"/>
</dbReference>
<dbReference type="GO" id="GO:0009435">
    <property type="term" value="P:NAD+ biosynthetic process"/>
    <property type="evidence" value="ECO:0007669"/>
    <property type="project" value="UniProtKB-UniRule"/>
</dbReference>
<keyword evidence="7 11" id="KW-0547">Nucleotide-binding</keyword>
<evidence type="ECO:0000256" key="5">
    <source>
        <dbReference type="ARBA" id="ARBA00022679"/>
    </source>
</evidence>
<comment type="similarity">
    <text evidence="3 11">Belongs to the NadD family.</text>
</comment>
<evidence type="ECO:0000256" key="1">
    <source>
        <dbReference type="ARBA" id="ARBA00002324"/>
    </source>
</evidence>
<evidence type="ECO:0000256" key="3">
    <source>
        <dbReference type="ARBA" id="ARBA00009014"/>
    </source>
</evidence>
<dbReference type="AlphaFoldDB" id="A0A4S4B084"/>
<dbReference type="NCBIfam" id="TIGR00125">
    <property type="entry name" value="cyt_tran_rel"/>
    <property type="match status" value="1"/>
</dbReference>
<protein>
    <recommendedName>
        <fullName evidence="11">Probable nicotinate-nucleotide adenylyltransferase</fullName>
        <ecNumber evidence="11">2.7.7.18</ecNumber>
    </recommendedName>
    <alternativeName>
        <fullName evidence="11">Deamido-NAD(+) diphosphorylase</fullName>
    </alternativeName>
    <alternativeName>
        <fullName evidence="11">Deamido-NAD(+) pyrophosphorylase</fullName>
    </alternativeName>
    <alternativeName>
        <fullName evidence="11">Nicotinate mononucleotide adenylyltransferase</fullName>
        <shortName evidence="11">NaMN adenylyltransferase</shortName>
    </alternativeName>
</protein>
<dbReference type="CDD" id="cd02165">
    <property type="entry name" value="NMNAT"/>
    <property type="match status" value="1"/>
</dbReference>
<keyword evidence="14" id="KW-1185">Reference proteome</keyword>
<evidence type="ECO:0000256" key="7">
    <source>
        <dbReference type="ARBA" id="ARBA00022741"/>
    </source>
</evidence>
<evidence type="ECO:0000256" key="2">
    <source>
        <dbReference type="ARBA" id="ARBA00005019"/>
    </source>
</evidence>
<evidence type="ECO:0000256" key="11">
    <source>
        <dbReference type="HAMAP-Rule" id="MF_00244"/>
    </source>
</evidence>
<evidence type="ECO:0000256" key="6">
    <source>
        <dbReference type="ARBA" id="ARBA00022695"/>
    </source>
</evidence>
<dbReference type="NCBIfam" id="NF000839">
    <property type="entry name" value="PRK00071.1-1"/>
    <property type="match status" value="1"/>
</dbReference>
<reference evidence="13 14" key="1">
    <citation type="submission" date="2019-04" db="EMBL/GenBank/DDBJ databases">
        <title>Azoarcus rhizosphaerae sp. nov. isolated from rhizosphere of Ficus religiosa.</title>
        <authorList>
            <person name="Lin S.-Y."/>
            <person name="Hameed A."/>
            <person name="Hsu Y.-H."/>
            <person name="Young C.-C."/>
        </authorList>
    </citation>
    <scope>NUCLEOTIDE SEQUENCE [LARGE SCALE GENOMIC DNA]</scope>
    <source>
        <strain evidence="13 14">CC-YHH848</strain>
    </source>
</reference>
<dbReference type="Gene3D" id="3.40.50.620">
    <property type="entry name" value="HUPs"/>
    <property type="match status" value="1"/>
</dbReference>
<evidence type="ECO:0000259" key="12">
    <source>
        <dbReference type="Pfam" id="PF01467"/>
    </source>
</evidence>
<dbReference type="InterPro" id="IPR005248">
    <property type="entry name" value="NadD/NMNAT"/>
</dbReference>